<evidence type="ECO:0000259" key="2">
    <source>
        <dbReference type="Pfam" id="PF24729"/>
    </source>
</evidence>
<dbReference type="GO" id="GO:0000166">
    <property type="term" value="F:nucleotide binding"/>
    <property type="evidence" value="ECO:0007669"/>
    <property type="project" value="UniProtKB-KW"/>
</dbReference>
<sequence>MQASDPDELARRFAYHAPLSDTRRQAHENIRGQIGRLAQFVVHTVPAGREQALAVTKLEEAMMWANAGLARAADPEAEELVVLTPVEKAQRAYEAYGAVTEHKNFQGDPMPAWDDLGDTIQAAWVAAANIGGNL</sequence>
<gene>
    <name evidence="3" type="primary">38</name>
    <name evidence="3" type="ORF">SEA_KIMJONGPHILL_38</name>
</gene>
<dbReference type="InterPro" id="IPR056098">
    <property type="entry name" value="Acb2/Tad1_hairpin"/>
</dbReference>
<evidence type="ECO:0000256" key="1">
    <source>
        <dbReference type="ARBA" id="ARBA00022741"/>
    </source>
</evidence>
<name>A0A8F2IW27_9CAUD</name>
<accession>A0A8F2IW27</accession>
<evidence type="ECO:0000313" key="4">
    <source>
        <dbReference type="Proteomes" id="UP000683386"/>
    </source>
</evidence>
<dbReference type="Proteomes" id="UP000683386">
    <property type="component" value="Segment"/>
</dbReference>
<keyword evidence="4" id="KW-1185">Reference proteome</keyword>
<dbReference type="RefSeq" id="YP_010655644.1">
    <property type="nucleotide sequence ID" value="NC_070830.1"/>
</dbReference>
<protein>
    <recommendedName>
        <fullName evidence="2">Acb2/Tad1 hairpin domain-containing protein</fullName>
    </recommendedName>
</protein>
<keyword evidence="1" id="KW-0547">Nucleotide-binding</keyword>
<dbReference type="EMBL" id="MW822144">
    <property type="protein sequence ID" value="QWT29819.1"/>
    <property type="molecule type" value="Genomic_DNA"/>
</dbReference>
<feature type="domain" description="Acb2/Tad1 hairpin" evidence="2">
    <location>
        <begin position="9"/>
        <end position="70"/>
    </location>
</feature>
<proteinExistence type="predicted"/>
<organism evidence="3 4">
    <name type="scientific">Streptomyces phage KimJongPhill</name>
    <dbReference type="NCBI Taxonomy" id="2848886"/>
    <lineage>
        <taxon>Viruses</taxon>
        <taxon>Duplodnaviria</taxon>
        <taxon>Heunggongvirae</taxon>
        <taxon>Uroviricota</taxon>
        <taxon>Caudoviricetes</taxon>
        <taxon>Zukovirus</taxon>
        <taxon>Zukovirus phill</taxon>
    </lineage>
</organism>
<reference evidence="3" key="1">
    <citation type="submission" date="2021-03" db="EMBL/GenBank/DDBJ databases">
        <authorList>
            <person name="Alqahtani R."/>
            <person name="Behailu E."/>
            <person name="Cappabianca D.W."/>
            <person name="Csanadi-Schwartz K.M."/>
            <person name="Dalal A.S."/>
            <person name="Fahim M.S."/>
            <person name="Franklin J.M."/>
            <person name="Gluckman M.H."/>
            <person name="Levine C.J."/>
            <person name="Martin N."/>
            <person name="Milza N."/>
            <person name="Najmabadi R."/>
            <person name="Newman A.M."/>
            <person name="Pajunar M."/>
            <person name="Qalawee I."/>
            <person name="Rizvi A."/>
            <person name="Samuel A."/>
            <person name="Smith A."/>
            <person name="Swann F.E."/>
            <person name="Sweeney P."/>
            <person name="Torres N.R."/>
            <person name="Ventrone L."/>
            <person name="Ventura L."/>
            <person name="Wroe M."/>
            <person name="Acquaye N.A."/>
            <person name="Agnes T.J."/>
            <person name="Ahmed A."/>
            <person name="Ahmed S."/>
            <person name="Amodu B.A."/>
            <person name="Arefeayne N.F."/>
            <person name="Asamoah-Frimpong E.A."/>
            <person name="Attaran A."/>
            <person name="Barragan J.M."/>
            <person name="Baumgarten L.N."/>
            <person name="Berhane B."/>
            <person name="Beyene A."/>
            <person name="Bhattarai B."/>
            <person name="Biondokin D.V."/>
            <person name="Boone B.K."/>
            <person name="Burney S.Z."/>
            <person name="Cayanan J.-R.T."/>
            <person name="Cesta G."/>
            <person name="Chang J."/>
            <person name="Chavez J."/>
            <person name="Chorbajian C."/>
            <person name="Christian S."/>
            <person name="Corns J.R."/>
            <person name="Corns N.R."/>
            <person name="Cowan J.T."/>
            <person name="Coyne C."/>
            <person name="Dadzie B."/>
            <person name="Datu D.-L.V."/>
            <person name="Deng B.C."/>
            <person name="Der L."/>
            <person name="Dickerson K."/>
            <person name="Dozier E."/>
            <person name="Egbunine A.O."/>
            <person name="Farooq M."/>
            <person name="Fonge A.E."/>
            <person name="Ghomsi-Nono M.P."/>
            <person name="Giampietro H."/>
            <person name="Gunnison R.P."/>
            <person name="Han S.H."/>
            <person name="Hennigan A.J."/>
            <person name="Hong A.N."/>
            <person name="Ijomor E.C."/>
            <person name="Jalali A."/>
            <person name="Jamil T.Z."/>
            <person name="Jenkins C.R."/>
            <person name="Joseph M.A."/>
            <person name="Jowanowitch O.J."/>
            <person name="Kang D."/>
            <person name="Khan A."/>
            <person name="Khan Z.K."/>
            <person name="Kiewe T."/>
            <person name="Kjerulf A.B."/>
            <person name="Kolosey V."/>
            <person name="Kurup M."/>
            <person name="Lee V.H."/>
            <person name="Llontop-Maldonado V."/>
            <person name="Long P."/>
            <person name="Lu N."/>
            <person name="Majekodunmi A."/>
            <person name="Malik H.W."/>
            <person name="Marcellino S.C."/>
            <person name="Martinez L.A."/>
            <person name="Meher F.N."/>
            <person name="Michelin M.A."/>
            <person name="Mitchell K.G."/>
            <person name="Mullens W.J."/>
            <person name="Nwakama C."/>
            <person name="Nwosu F.T."/>
            <person name="Oboh E.C."/>
            <person name="Odujinrin O."/>
            <person name="Ogunsan O."/>
            <person name="O'Neill K."/>
            <person name="Oxlaj J.A."/>
            <person name="Patel A.K."/>
            <person name="Patel B.R."/>
            <person name="Pham Q."/>
            <person name="Porter J."/>
            <person name="Portes J."/>
            <person name="Prokopenko A."/>
            <person name="Quraishi M."/>
            <person name="Qureshi M.-A."/>
            <person name="Rivera A."/>
            <person name="Rubalsky V."/>
            <person name="Saikali Y."/>
            <person name="Saqaf K."/>
            <person name="Saroya S.R."/>
            <person name="Seas A."/>
            <person name="Shadrick R.E."/>
            <person name="Sharda N."/>
            <person name="Sigindere M.T."/>
            <person name="Simbi V.G."/>
            <person name="Thuzar C."/>
            <person name="Tran K."/>
            <person name="Tran V.D."/>
            <person name="Trang W."/>
            <person name="Vaishnav N."/>
            <person name="Vuong K."/>
            <person name="Walker C."/>
            <person name="Wallace S.A."/>
            <person name="Warfield J.C."/>
            <person name="Wikina T."/>
            <person name="Wobbeking F.T."/>
            <person name="Worrent L.D."/>
            <person name="Yan T."/>
            <person name="Zehra A."/>
            <person name="Avazpour P."/>
            <person name="Kim F.M."/>
            <person name="Mason K."/>
            <person name="Nguyen D.A."/>
            <person name="Pettit S.M."/>
            <person name="Zhou O.J."/>
            <person name="Brissett D.L."/>
            <person name="Gualtieri C."/>
            <person name="Hufford T.M."/>
            <person name="Ko J.M."/>
            <person name="Novak J.K."/>
            <person name="Smith Z.M."/>
            <person name="Mayer-Bacon C."/>
            <person name="Erill I."/>
            <person name="Caruso S.M."/>
            <person name="Garlena R.A."/>
            <person name="Russell D.A."/>
            <person name="Pope W.H."/>
            <person name="Jacobs-Sera D."/>
            <person name="Hatfull G.F."/>
        </authorList>
    </citation>
    <scope>NUCLEOTIDE SEQUENCE</scope>
</reference>
<evidence type="ECO:0000313" key="3">
    <source>
        <dbReference type="EMBL" id="QWT29819.1"/>
    </source>
</evidence>
<dbReference type="GeneID" id="77931510"/>
<dbReference type="Pfam" id="PF24729">
    <property type="entry name" value="Acb2_Tad1_hairpin"/>
    <property type="match status" value="1"/>
</dbReference>
<dbReference type="KEGG" id="vg:77931510"/>